<dbReference type="GO" id="GO:0005516">
    <property type="term" value="F:calmodulin binding"/>
    <property type="evidence" value="ECO:0007669"/>
    <property type="project" value="InterPro"/>
</dbReference>
<accession>A0A915I096</accession>
<dbReference type="AlphaFoldDB" id="A0A915I096"/>
<evidence type="ECO:0000313" key="2">
    <source>
        <dbReference type="WBParaSite" id="nRc.2.0.1.t07527-RA"/>
    </source>
</evidence>
<name>A0A915I096_ROMCU</name>
<dbReference type="GO" id="GO:0016286">
    <property type="term" value="F:small conductance calcium-activated potassium channel activity"/>
    <property type="evidence" value="ECO:0007669"/>
    <property type="project" value="InterPro"/>
</dbReference>
<protein>
    <submittedName>
        <fullName evidence="2">Uncharacterized protein</fullName>
    </submittedName>
</protein>
<dbReference type="Proteomes" id="UP000887565">
    <property type="component" value="Unplaced"/>
</dbReference>
<dbReference type="WBParaSite" id="nRc.2.0.1.t07527-RA">
    <property type="protein sequence ID" value="nRc.2.0.1.t07527-RA"/>
    <property type="gene ID" value="nRc.2.0.1.g07527"/>
</dbReference>
<dbReference type="OMA" id="CMIFTHA"/>
<keyword evidence="1" id="KW-1185">Reference proteome</keyword>
<dbReference type="SUPFAM" id="SSF81327">
    <property type="entry name" value="Small-conductance potassium channel"/>
    <property type="match status" value="1"/>
</dbReference>
<dbReference type="InterPro" id="IPR015449">
    <property type="entry name" value="K_chnl_Ca-activ_SK"/>
</dbReference>
<dbReference type="InterPro" id="IPR036122">
    <property type="entry name" value="CaM-bd_dom_sf"/>
</dbReference>
<reference evidence="2" key="1">
    <citation type="submission" date="2022-11" db="UniProtKB">
        <authorList>
            <consortium name="WormBaseParasite"/>
        </authorList>
    </citation>
    <scope>IDENTIFICATION</scope>
</reference>
<sequence>MRRVKAEQRKLAENCNTLSDIAKTSTMMYELIAEMNSRQDNVDRKLLLLEDHFVNLDKKLQYVTGHLTRLPDLFKSTAGSPCSVSGYTTLSCGAEPHGSSLSLNDYQNRL</sequence>
<proteinExistence type="predicted"/>
<organism evidence="1 2">
    <name type="scientific">Romanomermis culicivorax</name>
    <name type="common">Nematode worm</name>
    <dbReference type="NCBI Taxonomy" id="13658"/>
    <lineage>
        <taxon>Eukaryota</taxon>
        <taxon>Metazoa</taxon>
        <taxon>Ecdysozoa</taxon>
        <taxon>Nematoda</taxon>
        <taxon>Enoplea</taxon>
        <taxon>Dorylaimia</taxon>
        <taxon>Mermithida</taxon>
        <taxon>Mermithoidea</taxon>
        <taxon>Mermithidae</taxon>
        <taxon>Romanomermis</taxon>
    </lineage>
</organism>
<evidence type="ECO:0000313" key="1">
    <source>
        <dbReference type="Proteomes" id="UP000887565"/>
    </source>
</evidence>
<dbReference type="PANTHER" id="PTHR10153">
    <property type="entry name" value="SMALL CONDUCTANCE CALCIUM-ACTIVATED POTASSIUM CHANNEL"/>
    <property type="match status" value="1"/>
</dbReference>
<dbReference type="GO" id="GO:0016020">
    <property type="term" value="C:membrane"/>
    <property type="evidence" value="ECO:0007669"/>
    <property type="project" value="InterPro"/>
</dbReference>